<keyword evidence="5" id="KW-0863">Zinc-finger</keyword>
<reference evidence="7" key="1">
    <citation type="submission" date="2021-06" db="EMBL/GenBank/DDBJ databases">
        <authorList>
            <person name="Kallberg Y."/>
            <person name="Tangrot J."/>
            <person name="Rosling A."/>
        </authorList>
    </citation>
    <scope>NUCLEOTIDE SEQUENCE</scope>
    <source>
        <strain evidence="7">MT106</strain>
    </source>
</reference>
<evidence type="ECO:0000256" key="2">
    <source>
        <dbReference type="ARBA" id="ARBA00009730"/>
    </source>
</evidence>
<dbReference type="GO" id="GO:0005634">
    <property type="term" value="C:nucleus"/>
    <property type="evidence" value="ECO:0007669"/>
    <property type="project" value="UniProtKB-SubCell"/>
</dbReference>
<evidence type="ECO:0000313" key="8">
    <source>
        <dbReference type="Proteomes" id="UP000789831"/>
    </source>
</evidence>
<dbReference type="Pfam" id="PF05129">
    <property type="entry name" value="Zn_ribbon_Elf1"/>
    <property type="match status" value="1"/>
</dbReference>
<evidence type="ECO:0000256" key="5">
    <source>
        <dbReference type="RuleBase" id="RU364033"/>
    </source>
</evidence>
<sequence>MDREQRIGSLKCRTCFVTFQSNIHQLSDAVDVYYEWIDASEDTRHEQRPGSKRPNNRIPGGSNGRGGGTGGGGDGGSEDHSRYRGGSGGHSGSFRNTSEQHFDGYDEDDEFN</sequence>
<feature type="region of interest" description="Disordered" evidence="6">
    <location>
        <begin position="40"/>
        <end position="112"/>
    </location>
</feature>
<dbReference type="GO" id="GO:0008270">
    <property type="term" value="F:zinc ion binding"/>
    <property type="evidence" value="ECO:0007669"/>
    <property type="project" value="UniProtKB-KW"/>
</dbReference>
<keyword evidence="5" id="KW-0805">Transcription regulation</keyword>
<evidence type="ECO:0000313" key="7">
    <source>
        <dbReference type="EMBL" id="CAG8491005.1"/>
    </source>
</evidence>
<comment type="caution">
    <text evidence="7">The sequence shown here is derived from an EMBL/GenBank/DDBJ whole genome shotgun (WGS) entry which is preliminary data.</text>
</comment>
<evidence type="ECO:0000256" key="4">
    <source>
        <dbReference type="ARBA" id="ARBA00023242"/>
    </source>
</evidence>
<comment type="similarity">
    <text evidence="2 5">Belongs to the ELOF1 family.</text>
</comment>
<evidence type="ECO:0000256" key="3">
    <source>
        <dbReference type="ARBA" id="ARBA00022833"/>
    </source>
</evidence>
<keyword evidence="4 5" id="KW-0539">Nucleus</keyword>
<organism evidence="7 8">
    <name type="scientific">Ambispora gerdemannii</name>
    <dbReference type="NCBI Taxonomy" id="144530"/>
    <lineage>
        <taxon>Eukaryota</taxon>
        <taxon>Fungi</taxon>
        <taxon>Fungi incertae sedis</taxon>
        <taxon>Mucoromycota</taxon>
        <taxon>Glomeromycotina</taxon>
        <taxon>Glomeromycetes</taxon>
        <taxon>Archaeosporales</taxon>
        <taxon>Ambisporaceae</taxon>
        <taxon>Ambispora</taxon>
    </lineage>
</organism>
<evidence type="ECO:0000256" key="6">
    <source>
        <dbReference type="SAM" id="MobiDB-lite"/>
    </source>
</evidence>
<comment type="subcellular location">
    <subcellularLocation>
        <location evidence="1 5">Nucleus</location>
    </subcellularLocation>
</comment>
<name>A0A9N8WRF4_9GLOM</name>
<keyword evidence="3 5" id="KW-0862">Zinc</keyword>
<dbReference type="AlphaFoldDB" id="A0A9N8WRF4"/>
<dbReference type="InterPro" id="IPR038567">
    <property type="entry name" value="T_Elf1_sf"/>
</dbReference>
<proteinExistence type="inferred from homology"/>
<dbReference type="InterPro" id="IPR007808">
    <property type="entry name" value="Elf1"/>
</dbReference>
<dbReference type="Gene3D" id="2.20.25.190">
    <property type="match status" value="1"/>
</dbReference>
<gene>
    <name evidence="7" type="ORF">AGERDE_LOCUS3749</name>
</gene>
<keyword evidence="5" id="KW-0479">Metal-binding</keyword>
<feature type="compositionally biased region" description="Gly residues" evidence="6">
    <location>
        <begin position="61"/>
        <end position="75"/>
    </location>
</feature>
<keyword evidence="8" id="KW-1185">Reference proteome</keyword>
<dbReference type="Proteomes" id="UP000789831">
    <property type="component" value="Unassembled WGS sequence"/>
</dbReference>
<protein>
    <recommendedName>
        <fullName evidence="5">Transcription elongation factor 1 homolog</fullName>
    </recommendedName>
</protein>
<keyword evidence="5" id="KW-0804">Transcription</keyword>
<accession>A0A9N8WRF4</accession>
<evidence type="ECO:0000256" key="1">
    <source>
        <dbReference type="ARBA" id="ARBA00004123"/>
    </source>
</evidence>
<dbReference type="SUPFAM" id="SSF57783">
    <property type="entry name" value="Zinc beta-ribbon"/>
    <property type="match status" value="1"/>
</dbReference>
<dbReference type="EMBL" id="CAJVPL010000388">
    <property type="protein sequence ID" value="CAG8491005.1"/>
    <property type="molecule type" value="Genomic_DNA"/>
</dbReference>
<dbReference type="OrthoDB" id="445983at2759"/>
<comment type="function">
    <text evidence="5">Transcription elongation factor implicated in the maintenance of proper chromatin structure in actively transcribed regions.</text>
</comment>